<accession>A0A0H3AVQ6</accession>
<evidence type="ECO:0000313" key="2">
    <source>
        <dbReference type="Proteomes" id="UP000006832"/>
    </source>
</evidence>
<reference evidence="2" key="1">
    <citation type="submission" date="2007-09" db="EMBL/GenBank/DDBJ databases">
        <title>Complete genome sequence of Rickettsia rickettsii.</title>
        <authorList>
            <person name="Madan A."/>
            <person name="Fahey J."/>
            <person name="Helton E."/>
            <person name="Ketteman M."/>
            <person name="Madan A."/>
            <person name="Rodrigues S."/>
            <person name="Sanchez A."/>
            <person name="Dasch G."/>
            <person name="Eremeeva M."/>
        </authorList>
    </citation>
    <scope>NUCLEOTIDE SEQUENCE [LARGE SCALE GENOMIC DNA]</scope>
    <source>
        <strain evidence="2">Sheila Smith</strain>
    </source>
</reference>
<dbReference type="SUPFAM" id="SSF55248">
    <property type="entry name" value="PCD-like"/>
    <property type="match status" value="1"/>
</dbReference>
<dbReference type="InterPro" id="IPR036428">
    <property type="entry name" value="PCD_sf"/>
</dbReference>
<dbReference type="GO" id="GO:0006729">
    <property type="term" value="P:tetrahydrobiopterin biosynthetic process"/>
    <property type="evidence" value="ECO:0007669"/>
    <property type="project" value="InterPro"/>
</dbReference>
<sequence>MNALGPLYKKYKFSNFIKAMEFANKITEIAEQAA</sequence>
<evidence type="ECO:0000313" key="1">
    <source>
        <dbReference type="EMBL" id="ABV75929.1"/>
    </source>
</evidence>
<dbReference type="Proteomes" id="UP000006832">
    <property type="component" value="Chromosome"/>
</dbReference>
<dbReference type="HOGENOM" id="CLU_218411_0_0_5"/>
<dbReference type="KEGG" id="rri:A1G_01815"/>
<gene>
    <name evidence="1" type="ordered locus">A1G_01815</name>
</gene>
<organism evidence="1 2">
    <name type="scientific">Rickettsia rickettsii (strain Sheila Smith)</name>
    <dbReference type="NCBI Taxonomy" id="392021"/>
    <lineage>
        <taxon>Bacteria</taxon>
        <taxon>Pseudomonadati</taxon>
        <taxon>Pseudomonadota</taxon>
        <taxon>Alphaproteobacteria</taxon>
        <taxon>Rickettsiales</taxon>
        <taxon>Rickettsiaceae</taxon>
        <taxon>Rickettsieae</taxon>
        <taxon>Rickettsia</taxon>
        <taxon>spotted fever group</taxon>
    </lineage>
</organism>
<dbReference type="GO" id="GO:0008124">
    <property type="term" value="F:4-alpha-hydroxytetrahydrobiopterin dehydratase activity"/>
    <property type="evidence" value="ECO:0007669"/>
    <property type="project" value="InterPro"/>
</dbReference>
<proteinExistence type="predicted"/>
<protein>
    <submittedName>
        <fullName evidence="1">Putative pterin-4-alpha-carbinolamine dehydratase (PHS)</fullName>
    </submittedName>
</protein>
<name>A0A0H3AVQ6_RICRS</name>
<dbReference type="AlphaFoldDB" id="A0A0H3AVQ6"/>
<dbReference type="Gene3D" id="3.30.1360.20">
    <property type="entry name" value="Transcriptional coactivator/pterin dehydratase"/>
    <property type="match status" value="1"/>
</dbReference>
<dbReference type="EMBL" id="CP000848">
    <property type="protein sequence ID" value="ABV75929.1"/>
    <property type="molecule type" value="Genomic_DNA"/>
</dbReference>